<reference evidence="1 2" key="1">
    <citation type="submission" date="2022-01" db="EMBL/GenBank/DDBJ databases">
        <title>Nocardioides sp. nov., an actinomycete isolated from mining soil.</title>
        <authorList>
            <person name="Liu L."/>
        </authorList>
    </citation>
    <scope>NUCLEOTIDE SEQUENCE [LARGE SCALE GENOMIC DNA]</scope>
    <source>
        <strain evidence="1 2">KLBMP 9356</strain>
    </source>
</reference>
<dbReference type="Proteomes" id="UP001201161">
    <property type="component" value="Unassembled WGS sequence"/>
</dbReference>
<dbReference type="RefSeq" id="WP_236403441.1">
    <property type="nucleotide sequence ID" value="NZ_JAKJHZ010000009.1"/>
</dbReference>
<evidence type="ECO:0000313" key="1">
    <source>
        <dbReference type="EMBL" id="MCF6379128.1"/>
    </source>
</evidence>
<proteinExistence type="predicted"/>
<dbReference type="InterPro" id="IPR020503">
    <property type="entry name" value="Uncharacterised_Rv2561"/>
</dbReference>
<dbReference type="EMBL" id="JAKJHZ010000009">
    <property type="protein sequence ID" value="MCF6379128.1"/>
    <property type="molecule type" value="Genomic_DNA"/>
</dbReference>
<comment type="caution">
    <text evidence="1">The sequence shown here is derived from an EMBL/GenBank/DDBJ whole genome shotgun (WGS) entry which is preliminary data.</text>
</comment>
<gene>
    <name evidence="1" type="ORF">L2K70_16050</name>
</gene>
<accession>A0ABS9HG96</accession>
<protein>
    <submittedName>
        <fullName evidence="1">DUF2652 domain-containing protein</fullName>
    </submittedName>
</protein>
<dbReference type="Pfam" id="PF10851">
    <property type="entry name" value="DUF2652"/>
    <property type="match status" value="1"/>
</dbReference>
<sequence length="77" mass="8509">MASTQGLMIIADIGGYTTYMRTHRMSLAHVERQYVAHNLCPCGGCKEAEDLTLTFVAHVGEVATQRIRDRLKLVGTT</sequence>
<organism evidence="1 2">
    <name type="scientific">Nocardioides potassii</name>
    <dbReference type="NCBI Taxonomy" id="2911371"/>
    <lineage>
        <taxon>Bacteria</taxon>
        <taxon>Bacillati</taxon>
        <taxon>Actinomycetota</taxon>
        <taxon>Actinomycetes</taxon>
        <taxon>Propionibacteriales</taxon>
        <taxon>Nocardioidaceae</taxon>
        <taxon>Nocardioides</taxon>
    </lineage>
</organism>
<keyword evidence="2" id="KW-1185">Reference proteome</keyword>
<evidence type="ECO:0000313" key="2">
    <source>
        <dbReference type="Proteomes" id="UP001201161"/>
    </source>
</evidence>
<name>A0ABS9HG96_9ACTN</name>